<evidence type="ECO:0000259" key="14">
    <source>
        <dbReference type="PROSITE" id="PS50885"/>
    </source>
</evidence>
<organism evidence="15">
    <name type="scientific">marine sediment metagenome</name>
    <dbReference type="NCBI Taxonomy" id="412755"/>
    <lineage>
        <taxon>unclassified sequences</taxon>
        <taxon>metagenomes</taxon>
        <taxon>ecological metagenomes</taxon>
    </lineage>
</organism>
<dbReference type="EMBL" id="BARU01023550">
    <property type="protein sequence ID" value="GAH54404.1"/>
    <property type="molecule type" value="Genomic_DNA"/>
</dbReference>
<keyword evidence="9" id="KW-0067">ATP-binding</keyword>
<name>X1HKN6_9ZZZZ</name>
<keyword evidence="10" id="KW-0902">Two-component regulatory system</keyword>
<evidence type="ECO:0000256" key="5">
    <source>
        <dbReference type="ARBA" id="ARBA00022553"/>
    </source>
</evidence>
<dbReference type="PANTHER" id="PTHR45528">
    <property type="entry name" value="SENSOR HISTIDINE KINASE CPXA"/>
    <property type="match status" value="1"/>
</dbReference>
<dbReference type="SUPFAM" id="SSF158472">
    <property type="entry name" value="HAMP domain-like"/>
    <property type="match status" value="1"/>
</dbReference>
<comment type="caution">
    <text evidence="15">The sequence shown here is derived from an EMBL/GenBank/DDBJ whole genome shotgun (WGS) entry which is preliminary data.</text>
</comment>
<dbReference type="CDD" id="cd06225">
    <property type="entry name" value="HAMP"/>
    <property type="match status" value="1"/>
</dbReference>
<dbReference type="PANTHER" id="PTHR45528:SF1">
    <property type="entry name" value="SENSOR HISTIDINE KINASE CPXA"/>
    <property type="match status" value="1"/>
</dbReference>
<dbReference type="Pfam" id="PF00672">
    <property type="entry name" value="HAMP"/>
    <property type="match status" value="1"/>
</dbReference>
<dbReference type="SMART" id="SM00304">
    <property type="entry name" value="HAMP"/>
    <property type="match status" value="1"/>
</dbReference>
<reference evidence="15" key="1">
    <citation type="journal article" date="2014" name="Front. Microbiol.">
        <title>High frequency of phylogenetically diverse reductive dehalogenase-homologous genes in deep subseafloor sedimentary metagenomes.</title>
        <authorList>
            <person name="Kawai M."/>
            <person name="Futagami T."/>
            <person name="Toyoda A."/>
            <person name="Takaki Y."/>
            <person name="Nishi S."/>
            <person name="Hori S."/>
            <person name="Arai W."/>
            <person name="Tsubouchi T."/>
            <person name="Morono Y."/>
            <person name="Uchiyama I."/>
            <person name="Ito T."/>
            <person name="Fujiyama A."/>
            <person name="Inagaki F."/>
            <person name="Takami H."/>
        </authorList>
    </citation>
    <scope>NUCLEOTIDE SEQUENCE</scope>
    <source>
        <strain evidence="15">Expedition CK06-06</strain>
    </source>
</reference>
<feature type="non-terminal residue" evidence="15">
    <location>
        <position position="278"/>
    </location>
</feature>
<keyword evidence="4" id="KW-1003">Cell membrane</keyword>
<evidence type="ECO:0000256" key="8">
    <source>
        <dbReference type="ARBA" id="ARBA00022777"/>
    </source>
</evidence>
<dbReference type="AlphaFoldDB" id="X1HKN6"/>
<evidence type="ECO:0000256" key="1">
    <source>
        <dbReference type="ARBA" id="ARBA00000085"/>
    </source>
</evidence>
<dbReference type="GO" id="GO:0005524">
    <property type="term" value="F:ATP binding"/>
    <property type="evidence" value="ECO:0007669"/>
    <property type="project" value="UniProtKB-KW"/>
</dbReference>
<sequence>FALKLKVDTENTRKCFEDLRGFGTKPHEHEPLLFTDYRGVKALGTHDHIHEMQWCLCAEMDEKEALAPLATIRLFFIVIFCTAMGIVWMVGTLVSRAITVPVHRLHRGTEIIGRGNLDYKVGTDAKDEIGQLSRAFDQMIEDLKKTTTSINKLNKEIAERKQVEDTLRESEGKMSAMLQSLGDHMSMMDKDMNILWANDVAKGLFGDDIIGKKCYEVYHGRNNPCEPSPCLTLKAFEDGQIHEHETQVKCLDGRTLDYACTATVALRDDEGNPTAVIE</sequence>
<evidence type="ECO:0000256" key="10">
    <source>
        <dbReference type="ARBA" id="ARBA00023012"/>
    </source>
</evidence>
<comment type="subcellular location">
    <subcellularLocation>
        <location evidence="2">Cell membrane</location>
        <topology evidence="2">Multi-pass membrane protein</topology>
    </subcellularLocation>
</comment>
<feature type="coiled-coil region" evidence="12">
    <location>
        <begin position="136"/>
        <end position="173"/>
    </location>
</feature>
<evidence type="ECO:0000313" key="15">
    <source>
        <dbReference type="EMBL" id="GAH54404.1"/>
    </source>
</evidence>
<keyword evidence="6" id="KW-0808">Transferase</keyword>
<dbReference type="Gene3D" id="3.30.450.20">
    <property type="entry name" value="PAS domain"/>
    <property type="match status" value="1"/>
</dbReference>
<gene>
    <name evidence="15" type="ORF">S03H2_38199</name>
</gene>
<evidence type="ECO:0000256" key="11">
    <source>
        <dbReference type="ARBA" id="ARBA00023136"/>
    </source>
</evidence>
<keyword evidence="5" id="KW-0597">Phosphoprotein</keyword>
<evidence type="ECO:0000256" key="9">
    <source>
        <dbReference type="ARBA" id="ARBA00022840"/>
    </source>
</evidence>
<comment type="catalytic activity">
    <reaction evidence="1">
        <text>ATP + protein L-histidine = ADP + protein N-phospho-L-histidine.</text>
        <dbReference type="EC" id="2.7.13.3"/>
    </reaction>
</comment>
<protein>
    <recommendedName>
        <fullName evidence="3">histidine kinase</fullName>
        <ecNumber evidence="3">2.7.13.3</ecNumber>
    </recommendedName>
</protein>
<evidence type="ECO:0000256" key="2">
    <source>
        <dbReference type="ARBA" id="ARBA00004651"/>
    </source>
</evidence>
<dbReference type="InterPro" id="IPR000014">
    <property type="entry name" value="PAS"/>
</dbReference>
<evidence type="ECO:0000256" key="4">
    <source>
        <dbReference type="ARBA" id="ARBA00022475"/>
    </source>
</evidence>
<evidence type="ECO:0000256" key="13">
    <source>
        <dbReference type="SAM" id="Phobius"/>
    </source>
</evidence>
<keyword evidence="13" id="KW-0812">Transmembrane</keyword>
<dbReference type="EC" id="2.7.13.3" evidence="3"/>
<dbReference type="InterPro" id="IPR050398">
    <property type="entry name" value="HssS/ArlS-like"/>
</dbReference>
<proteinExistence type="predicted"/>
<accession>X1HKN6</accession>
<evidence type="ECO:0000256" key="6">
    <source>
        <dbReference type="ARBA" id="ARBA00022679"/>
    </source>
</evidence>
<keyword evidence="7" id="KW-0547">Nucleotide-binding</keyword>
<keyword evidence="8" id="KW-0418">Kinase</keyword>
<dbReference type="InterPro" id="IPR035965">
    <property type="entry name" value="PAS-like_dom_sf"/>
</dbReference>
<keyword evidence="11 13" id="KW-0472">Membrane</keyword>
<dbReference type="GO" id="GO:0000155">
    <property type="term" value="F:phosphorelay sensor kinase activity"/>
    <property type="evidence" value="ECO:0007669"/>
    <property type="project" value="TreeGrafter"/>
</dbReference>
<dbReference type="CDD" id="cd00130">
    <property type="entry name" value="PAS"/>
    <property type="match status" value="1"/>
</dbReference>
<dbReference type="Pfam" id="PF13426">
    <property type="entry name" value="PAS_9"/>
    <property type="match status" value="1"/>
</dbReference>
<keyword evidence="12" id="KW-0175">Coiled coil</keyword>
<feature type="non-terminal residue" evidence="15">
    <location>
        <position position="1"/>
    </location>
</feature>
<keyword evidence="13" id="KW-1133">Transmembrane helix</keyword>
<feature type="transmembrane region" description="Helical" evidence="13">
    <location>
        <begin position="70"/>
        <end position="94"/>
    </location>
</feature>
<evidence type="ECO:0000256" key="12">
    <source>
        <dbReference type="SAM" id="Coils"/>
    </source>
</evidence>
<dbReference type="SUPFAM" id="SSF55785">
    <property type="entry name" value="PYP-like sensor domain (PAS domain)"/>
    <property type="match status" value="1"/>
</dbReference>
<dbReference type="Gene3D" id="6.10.340.10">
    <property type="match status" value="1"/>
</dbReference>
<dbReference type="GO" id="GO:0005886">
    <property type="term" value="C:plasma membrane"/>
    <property type="evidence" value="ECO:0007669"/>
    <property type="project" value="UniProtKB-SubCell"/>
</dbReference>
<evidence type="ECO:0000256" key="3">
    <source>
        <dbReference type="ARBA" id="ARBA00012438"/>
    </source>
</evidence>
<dbReference type="InterPro" id="IPR003660">
    <property type="entry name" value="HAMP_dom"/>
</dbReference>
<dbReference type="PROSITE" id="PS50885">
    <property type="entry name" value="HAMP"/>
    <property type="match status" value="1"/>
</dbReference>
<feature type="domain" description="HAMP" evidence="14">
    <location>
        <begin position="96"/>
        <end position="148"/>
    </location>
</feature>
<evidence type="ECO:0000256" key="7">
    <source>
        <dbReference type="ARBA" id="ARBA00022741"/>
    </source>
</evidence>